<dbReference type="Proteomes" id="UP000826540">
    <property type="component" value="Chromosome"/>
</dbReference>
<sequence>MMSKRNKRDVRNLRDEFHKALLKQEFIVEIPVAENEIIEIEEKSSNAKLKKVCIQGLNYIDNKSQVERIWKINLEKPIPGIATSSKTTECAIVVLQKYESSYRLNILLIELKSSIDNKELERISEKFSCAMSRVYMLLVLNNHLNPKQGYHEEEIYVDFQGILFYQTFSERKTLEENKYSKFSEIIKSDNKSGTLIFQTILRDQDQIKIKCFCHSDIDSKIEIRINLKDLL</sequence>
<keyword evidence="2" id="KW-1185">Reference proteome</keyword>
<gene>
    <name evidence="1" type="ORF">K2F26_17870</name>
</gene>
<dbReference type="RefSeq" id="WP_220608871.1">
    <property type="nucleotide sequence ID" value="NZ_CP080598.1"/>
</dbReference>
<reference evidence="1 2" key="1">
    <citation type="journal article" date="2022" name="J. Am. Chem. Soc.">
        <title>Biosynthesis of Guanitoxin Enables Global Environmental Detection in Freshwater Cyanobacteria.</title>
        <authorList>
            <person name="Lima S.T."/>
            <person name="Fallon T.R."/>
            <person name="Cordoza J.L."/>
            <person name="Chekan J.R."/>
            <person name="Delbaje E."/>
            <person name="Hopiavuori A.R."/>
            <person name="Alvarenga D.O."/>
            <person name="Wood S.M."/>
            <person name="Luhavaya H."/>
            <person name="Baumgartner J.T."/>
            <person name="Dorr F.A."/>
            <person name="Etchegaray A."/>
            <person name="Pinto E."/>
            <person name="McKinnie S.M.K."/>
            <person name="Fiore M.F."/>
            <person name="Moore B.S."/>
        </authorList>
    </citation>
    <scope>NUCLEOTIDE SEQUENCE [LARGE SCALE GENOMIC DNA]</scope>
    <source>
        <strain evidence="1 2">ITEP-024</strain>
    </source>
</reference>
<accession>A0ABX8WWG9</accession>
<evidence type="ECO:0000313" key="2">
    <source>
        <dbReference type="Proteomes" id="UP000826540"/>
    </source>
</evidence>
<protein>
    <submittedName>
        <fullName evidence="1">Uncharacterized protein</fullName>
    </submittedName>
</protein>
<dbReference type="EMBL" id="CP080598">
    <property type="protein sequence ID" value="QYX30727.1"/>
    <property type="molecule type" value="Genomic_DNA"/>
</dbReference>
<proteinExistence type="predicted"/>
<organism evidence="1 2">
    <name type="scientific">Sphaerospermopsis torques-reginae ITEP-024</name>
    <dbReference type="NCBI Taxonomy" id="984208"/>
    <lineage>
        <taxon>Bacteria</taxon>
        <taxon>Bacillati</taxon>
        <taxon>Cyanobacteriota</taxon>
        <taxon>Cyanophyceae</taxon>
        <taxon>Nostocales</taxon>
        <taxon>Aphanizomenonaceae</taxon>
        <taxon>Sphaerospermopsis</taxon>
        <taxon>Sphaerospermopsis torques-reginae</taxon>
    </lineage>
</organism>
<evidence type="ECO:0000313" key="1">
    <source>
        <dbReference type="EMBL" id="QYX30727.1"/>
    </source>
</evidence>
<name>A0ABX8WWG9_9CYAN</name>